<sequence length="72" mass="7980">YLRQSYGLSTDFVPPSDYNKLVLSLLSGLPNEVDFAINVCTLLSNESKHAMQLEKEPKLVTLLLAHAGVFDD</sequence>
<feature type="non-terminal residue" evidence="4">
    <location>
        <position position="1"/>
    </location>
</feature>
<dbReference type="InterPro" id="IPR052406">
    <property type="entry name" value="Chromatin_Remodeling_Comp"/>
</dbReference>
<evidence type="ECO:0000256" key="2">
    <source>
        <dbReference type="ARBA" id="ARBA00023163"/>
    </source>
</evidence>
<reference evidence="4 5" key="1">
    <citation type="submission" date="2024-05" db="EMBL/GenBank/DDBJ databases">
        <title>Genome sequencing and assembly of Indian major carp, Cirrhinus mrigala (Hamilton, 1822).</title>
        <authorList>
            <person name="Mohindra V."/>
            <person name="Chowdhury L.M."/>
            <person name="Lal K."/>
            <person name="Jena J.K."/>
        </authorList>
    </citation>
    <scope>NUCLEOTIDE SEQUENCE [LARGE SCALE GENOMIC DNA]</scope>
    <source>
        <strain evidence="4">CM1030</strain>
        <tissue evidence="4">Blood</tissue>
    </source>
</reference>
<comment type="caution">
    <text evidence="4">The sequence shown here is derived from an EMBL/GenBank/DDBJ whole genome shotgun (WGS) entry which is preliminary data.</text>
</comment>
<dbReference type="EMBL" id="JAMKFB020000004">
    <property type="protein sequence ID" value="KAL0196532.1"/>
    <property type="molecule type" value="Genomic_DNA"/>
</dbReference>
<dbReference type="PANTHER" id="PTHR22970">
    <property type="entry name" value="AT-RICH INTERACTIVE DOMAIN-CONTAINING PROTEIN 2"/>
    <property type="match status" value="1"/>
</dbReference>
<gene>
    <name evidence="4" type="ORF">M9458_010104</name>
</gene>
<evidence type="ECO:0000313" key="5">
    <source>
        <dbReference type="Proteomes" id="UP001529510"/>
    </source>
</evidence>
<dbReference type="AlphaFoldDB" id="A0ABD0RDD2"/>
<evidence type="ECO:0000313" key="4">
    <source>
        <dbReference type="EMBL" id="KAL0196532.1"/>
    </source>
</evidence>
<name>A0ABD0RDD2_CIRMR</name>
<keyword evidence="5" id="KW-1185">Reference proteome</keyword>
<keyword evidence="2" id="KW-0804">Transcription</keyword>
<proteinExistence type="predicted"/>
<accession>A0ABD0RDD2</accession>
<keyword evidence="3" id="KW-0539">Nucleus</keyword>
<feature type="non-terminal residue" evidence="4">
    <location>
        <position position="72"/>
    </location>
</feature>
<organism evidence="4 5">
    <name type="scientific">Cirrhinus mrigala</name>
    <name type="common">Mrigala</name>
    <dbReference type="NCBI Taxonomy" id="683832"/>
    <lineage>
        <taxon>Eukaryota</taxon>
        <taxon>Metazoa</taxon>
        <taxon>Chordata</taxon>
        <taxon>Craniata</taxon>
        <taxon>Vertebrata</taxon>
        <taxon>Euteleostomi</taxon>
        <taxon>Actinopterygii</taxon>
        <taxon>Neopterygii</taxon>
        <taxon>Teleostei</taxon>
        <taxon>Ostariophysi</taxon>
        <taxon>Cypriniformes</taxon>
        <taxon>Cyprinidae</taxon>
        <taxon>Labeoninae</taxon>
        <taxon>Labeonini</taxon>
        <taxon>Cirrhinus</taxon>
    </lineage>
</organism>
<dbReference type="PANTHER" id="PTHR22970:SF14">
    <property type="entry name" value="AT-RICH INTERACTIVE DOMAIN-CONTAINING PROTEIN 2"/>
    <property type="match status" value="1"/>
</dbReference>
<evidence type="ECO:0000256" key="3">
    <source>
        <dbReference type="ARBA" id="ARBA00023242"/>
    </source>
</evidence>
<keyword evidence="1" id="KW-0805">Transcription regulation</keyword>
<protein>
    <submittedName>
        <fullName evidence="4">Uncharacterized protein</fullName>
    </submittedName>
</protein>
<evidence type="ECO:0000256" key="1">
    <source>
        <dbReference type="ARBA" id="ARBA00023015"/>
    </source>
</evidence>
<dbReference type="Proteomes" id="UP001529510">
    <property type="component" value="Unassembled WGS sequence"/>
</dbReference>